<comment type="caution">
    <text evidence="1">The sequence shown here is derived from an EMBL/GenBank/DDBJ whole genome shotgun (WGS) entry which is preliminary data.</text>
</comment>
<keyword evidence="1" id="KW-0378">Hydrolase</keyword>
<proteinExistence type="predicted"/>
<name>A0A9D2HLF9_9BACT</name>
<sequence>MSSCPTVFTALPLMPPRCGAARIWLTILLALLLCCGPCGIIAARGAEAAGTPPPPGPPQADADTQAIAWTERDGLALAELPLPLADGKRGPVLAVLRLSPEQFDFVLCAAGRERHPPLTLVEWADLRRLTAVINASMFLPDGVTSTGYLREGDYINNKRLGARLGAFFVAGPDSPELPRAAIIERSRPDWEERIARYRLVIQNYRLISGDGQILWKPGGPRNAISAVAEDMAGNILFLHCREPLDAHSFAAGLLRLPLQVRTVMYVEGGRQAGLLLRSGDLRREYNGLSAAEFLPGGTIRAALPNVLGARPRADLPAAPPPARTP</sequence>
<dbReference type="Proteomes" id="UP000823821">
    <property type="component" value="Unassembled WGS sequence"/>
</dbReference>
<dbReference type="EMBL" id="DWZD01000015">
    <property type="protein sequence ID" value="HJA78347.1"/>
    <property type="molecule type" value="Genomic_DNA"/>
</dbReference>
<gene>
    <name evidence="1" type="ORF">H9784_02065</name>
</gene>
<dbReference type="AlphaFoldDB" id="A0A9D2HLF9"/>
<organism evidence="1 2">
    <name type="scientific">Candidatus Desulfovibrio intestinavium</name>
    <dbReference type="NCBI Taxonomy" id="2838534"/>
    <lineage>
        <taxon>Bacteria</taxon>
        <taxon>Pseudomonadati</taxon>
        <taxon>Thermodesulfobacteriota</taxon>
        <taxon>Desulfovibrionia</taxon>
        <taxon>Desulfovibrionales</taxon>
        <taxon>Desulfovibrionaceae</taxon>
        <taxon>Desulfovibrio</taxon>
    </lineage>
</organism>
<dbReference type="GO" id="GO:0016798">
    <property type="term" value="F:hydrolase activity, acting on glycosyl bonds"/>
    <property type="evidence" value="ECO:0007669"/>
    <property type="project" value="UniProtKB-KW"/>
</dbReference>
<protein>
    <submittedName>
        <fullName evidence="1">Phosphodiester glycosidase family protein</fullName>
    </submittedName>
</protein>
<evidence type="ECO:0000313" key="1">
    <source>
        <dbReference type="EMBL" id="HJA78347.1"/>
    </source>
</evidence>
<reference evidence="1" key="2">
    <citation type="submission" date="2021-04" db="EMBL/GenBank/DDBJ databases">
        <authorList>
            <person name="Gilroy R."/>
        </authorList>
    </citation>
    <scope>NUCLEOTIDE SEQUENCE</scope>
    <source>
        <strain evidence="1">5032</strain>
    </source>
</reference>
<reference evidence="1" key="1">
    <citation type="journal article" date="2021" name="PeerJ">
        <title>Extensive microbial diversity within the chicken gut microbiome revealed by metagenomics and culture.</title>
        <authorList>
            <person name="Gilroy R."/>
            <person name="Ravi A."/>
            <person name="Getino M."/>
            <person name="Pursley I."/>
            <person name="Horton D.L."/>
            <person name="Alikhan N.F."/>
            <person name="Baker D."/>
            <person name="Gharbi K."/>
            <person name="Hall N."/>
            <person name="Watson M."/>
            <person name="Adriaenssens E.M."/>
            <person name="Foster-Nyarko E."/>
            <person name="Jarju S."/>
            <person name="Secka A."/>
            <person name="Antonio M."/>
            <person name="Oren A."/>
            <person name="Chaudhuri R.R."/>
            <person name="La Ragione R."/>
            <person name="Hildebrand F."/>
            <person name="Pallen M.J."/>
        </authorList>
    </citation>
    <scope>NUCLEOTIDE SEQUENCE</scope>
    <source>
        <strain evidence="1">5032</strain>
    </source>
</reference>
<evidence type="ECO:0000313" key="2">
    <source>
        <dbReference type="Proteomes" id="UP000823821"/>
    </source>
</evidence>
<accession>A0A9D2HLF9</accession>
<keyword evidence="1" id="KW-0326">Glycosidase</keyword>